<accession>A0A0D6ENJ9</accession>
<dbReference type="GO" id="GO:0120015">
    <property type="term" value="F:sterol transfer activity"/>
    <property type="evidence" value="ECO:0007669"/>
    <property type="project" value="TreeGrafter"/>
</dbReference>
<dbReference type="CDD" id="cd13220">
    <property type="entry name" value="PH-GRAM_GRAMDC"/>
    <property type="match status" value="1"/>
</dbReference>
<dbReference type="GO" id="GO:0005739">
    <property type="term" value="C:mitochondrion"/>
    <property type="evidence" value="ECO:0007669"/>
    <property type="project" value="TreeGrafter"/>
</dbReference>
<dbReference type="AlphaFoldDB" id="A0A0D6ENJ9"/>
<dbReference type="EMBL" id="CENE01000015">
    <property type="protein sequence ID" value="CEQ41549.1"/>
    <property type="molecule type" value="Genomic_DNA"/>
</dbReference>
<evidence type="ECO:0000256" key="7">
    <source>
        <dbReference type="SAM" id="Phobius"/>
    </source>
</evidence>
<feature type="region of interest" description="Disordered" evidence="6">
    <location>
        <begin position="85"/>
        <end position="227"/>
    </location>
</feature>
<dbReference type="SMART" id="SM00568">
    <property type="entry name" value="GRAM"/>
    <property type="match status" value="1"/>
</dbReference>
<dbReference type="Proteomes" id="UP000243876">
    <property type="component" value="Unassembled WGS sequence"/>
</dbReference>
<evidence type="ECO:0000256" key="4">
    <source>
        <dbReference type="ARBA" id="ARBA00022989"/>
    </source>
</evidence>
<dbReference type="GO" id="GO:0032934">
    <property type="term" value="F:sterol binding"/>
    <property type="evidence" value="ECO:0007669"/>
    <property type="project" value="TreeGrafter"/>
</dbReference>
<keyword evidence="5 7" id="KW-0472">Membrane</keyword>
<feature type="region of interest" description="Disordered" evidence="6">
    <location>
        <begin position="1"/>
        <end position="42"/>
    </location>
</feature>
<feature type="compositionally biased region" description="Low complexity" evidence="6">
    <location>
        <begin position="18"/>
        <end position="33"/>
    </location>
</feature>
<feature type="compositionally biased region" description="Basic and acidic residues" evidence="6">
    <location>
        <begin position="123"/>
        <end position="136"/>
    </location>
</feature>
<evidence type="ECO:0000256" key="5">
    <source>
        <dbReference type="ARBA" id="ARBA00023136"/>
    </source>
</evidence>
<evidence type="ECO:0000256" key="1">
    <source>
        <dbReference type="ARBA" id="ARBA00004167"/>
    </source>
</evidence>
<feature type="transmembrane region" description="Helical" evidence="7">
    <location>
        <begin position="775"/>
        <end position="794"/>
    </location>
</feature>
<dbReference type="PANTHER" id="PTHR23319:SF4">
    <property type="entry name" value="GRAM DOMAIN CONTAINING 1B, ISOFORM E"/>
    <property type="match status" value="1"/>
</dbReference>
<name>A0A0D6ENJ9_SPOSA</name>
<dbReference type="Pfam" id="PF02893">
    <property type="entry name" value="GRAM"/>
    <property type="match status" value="1"/>
</dbReference>
<keyword evidence="10" id="KW-1185">Reference proteome</keyword>
<dbReference type="OrthoDB" id="2162691at2759"/>
<dbReference type="InterPro" id="IPR051482">
    <property type="entry name" value="Cholesterol_transport"/>
</dbReference>
<evidence type="ECO:0000313" key="9">
    <source>
        <dbReference type="EMBL" id="CEQ41549.1"/>
    </source>
</evidence>
<organism evidence="9 10">
    <name type="scientific">Sporidiobolus salmonicolor</name>
    <name type="common">Yeast-like fungus</name>
    <name type="synonym">Sporobolomyces salmonicolor</name>
    <dbReference type="NCBI Taxonomy" id="5005"/>
    <lineage>
        <taxon>Eukaryota</taxon>
        <taxon>Fungi</taxon>
        <taxon>Dikarya</taxon>
        <taxon>Basidiomycota</taxon>
        <taxon>Pucciniomycotina</taxon>
        <taxon>Microbotryomycetes</taxon>
        <taxon>Sporidiobolales</taxon>
        <taxon>Sporidiobolaceae</taxon>
        <taxon>Sporobolomyces</taxon>
    </lineage>
</organism>
<dbReference type="GO" id="GO:0032541">
    <property type="term" value="C:cortical endoplasmic reticulum"/>
    <property type="evidence" value="ECO:0007669"/>
    <property type="project" value="TreeGrafter"/>
</dbReference>
<feature type="region of interest" description="Disordered" evidence="6">
    <location>
        <begin position="455"/>
        <end position="497"/>
    </location>
</feature>
<feature type="domain" description="VASt" evidence="8">
    <location>
        <begin position="498"/>
        <end position="722"/>
    </location>
</feature>
<feature type="compositionally biased region" description="Basic and acidic residues" evidence="6">
    <location>
        <begin position="154"/>
        <end position="165"/>
    </location>
</feature>
<comment type="subcellular location">
    <subcellularLocation>
        <location evidence="1">Membrane</location>
        <topology evidence="1">Single-pass membrane protein</topology>
    </subcellularLocation>
</comment>
<feature type="compositionally biased region" description="Polar residues" evidence="6">
    <location>
        <begin position="1"/>
        <end position="12"/>
    </location>
</feature>
<reference evidence="10" key="1">
    <citation type="submission" date="2015-02" db="EMBL/GenBank/DDBJ databases">
        <authorList>
            <person name="Gon?alves P."/>
        </authorList>
    </citation>
    <scope>NUCLEOTIDE SEQUENCE [LARGE SCALE GENOMIC DNA]</scope>
</reference>
<feature type="compositionally biased region" description="Low complexity" evidence="6">
    <location>
        <begin position="185"/>
        <end position="198"/>
    </location>
</feature>
<keyword evidence="4 7" id="KW-1133">Transmembrane helix</keyword>
<feature type="compositionally biased region" description="Low complexity" evidence="6">
    <location>
        <begin position="403"/>
        <end position="417"/>
    </location>
</feature>
<sequence length="884" mass="94245">MSAPSSDTSETPSLIEHPALGSSTASLSSTASPAPRPVTLKDTASETIAALAPAPGVNSVSGLGKTGKEQLDRLGSSEVFGGAQAVVGPAHGEGPEFVAIIRKQHSDGEEAHEREEGEEGEGAQDHDDGEGGDKHPPRWLRKVKEGVTSAASSLKEKAASAKGERSSSVSSGSGSIVHGRERTKSLGSRSILSGSASSVHDDAAPAPVRPTPGRVVTDSRGQPVPLEVGGAAAPKAVKEDDFASTATSVKDKILEEYGVEPKTTNEKFHSLFKTIPGQEELIEGEFSGKLYLSEHFLSFRANILGTSTLPPSPSRLSRAHSISPTQGWETSLQIPWSEIVTIEKRMTAKIIPNAIEVRTLHATHTFVSFIARDAAYDLLVAIWHHAHPHEELTRVKGRGRAWSTSSAATGNSAATGSAKERDDGDSTSEISFEDEKGEKKKHRFSLTALRHVSLKRDSASTADSSPTEAEKIKQSAQAGEKGGGGGGHPETHYDGPEYKNEALDCVIPTSPEKAYSLFFTNEEFLKLFLEEKEHLKEIDVGPWKSVDGASEDSDHALKERDMRYLKPLNAPVGPKETHCIIHDKNVRPFLLALTFQRPGCSHLLSFFCLQEKVDSESYISNVTTTKTPDVPSGDNFSVVTRTVFTWAEGGGCRVRVTTEVEWTKVSCSCSFLFSSTTTLTARLHSQVNRLLRGVIERGALDGQKTYHKDLEEAVRAHIDANKSEYVVATSGCSSAASRPPPSDKAAAAAASSAESSSVVGGFLDSLPLPVPASTFLLGLVVFLALTNFFTLLSLRSQAASARSARIGQPGEVASAVSRVLGEFNALHERRVVGTEGGVSGEVAHLKRAVIGLEKQVGHVVGQLGKIVEQVRDVADRTHGVQGML</sequence>
<evidence type="ECO:0000256" key="3">
    <source>
        <dbReference type="ARBA" id="ARBA00022692"/>
    </source>
</evidence>
<dbReference type="InterPro" id="IPR011993">
    <property type="entry name" value="PH-like_dom_sf"/>
</dbReference>
<dbReference type="Gene3D" id="2.30.29.30">
    <property type="entry name" value="Pleckstrin-homology domain (PH domain)/Phosphotyrosine-binding domain (PTB)"/>
    <property type="match status" value="1"/>
</dbReference>
<feature type="non-terminal residue" evidence="9">
    <location>
        <position position="1"/>
    </location>
</feature>
<keyword evidence="3 7" id="KW-0812">Transmembrane</keyword>
<dbReference type="GO" id="GO:0140268">
    <property type="term" value="C:endoplasmic reticulum-plasma membrane contact site"/>
    <property type="evidence" value="ECO:0007669"/>
    <property type="project" value="TreeGrafter"/>
</dbReference>
<dbReference type="PANTHER" id="PTHR23319">
    <property type="entry name" value="GRAM DOMAIN CONTAINING 1B, ISOFORM E"/>
    <property type="match status" value="1"/>
</dbReference>
<dbReference type="GO" id="GO:0005886">
    <property type="term" value="C:plasma membrane"/>
    <property type="evidence" value="ECO:0007669"/>
    <property type="project" value="TreeGrafter"/>
</dbReference>
<proteinExistence type="inferred from homology"/>
<comment type="similarity">
    <text evidence="2">Belongs to the YSP2 family.</text>
</comment>
<dbReference type="InterPro" id="IPR004182">
    <property type="entry name" value="GRAM"/>
</dbReference>
<dbReference type="PROSITE" id="PS51778">
    <property type="entry name" value="VAST"/>
    <property type="match status" value="1"/>
</dbReference>
<feature type="compositionally biased region" description="Basic and acidic residues" evidence="6">
    <location>
        <begin position="104"/>
        <end position="115"/>
    </location>
</feature>
<evidence type="ECO:0000256" key="6">
    <source>
        <dbReference type="SAM" id="MobiDB-lite"/>
    </source>
</evidence>
<dbReference type="GO" id="GO:0005789">
    <property type="term" value="C:endoplasmic reticulum membrane"/>
    <property type="evidence" value="ECO:0007669"/>
    <property type="project" value="TreeGrafter"/>
</dbReference>
<evidence type="ECO:0000259" key="8">
    <source>
        <dbReference type="PROSITE" id="PS51778"/>
    </source>
</evidence>
<dbReference type="InterPro" id="IPR031968">
    <property type="entry name" value="VASt"/>
</dbReference>
<evidence type="ECO:0000313" key="10">
    <source>
        <dbReference type="Proteomes" id="UP000243876"/>
    </source>
</evidence>
<feature type="compositionally biased region" description="Low complexity" evidence="6">
    <location>
        <begin position="166"/>
        <end position="175"/>
    </location>
</feature>
<dbReference type="GO" id="GO:0032366">
    <property type="term" value="P:intracellular sterol transport"/>
    <property type="evidence" value="ECO:0007669"/>
    <property type="project" value="TreeGrafter"/>
</dbReference>
<feature type="region of interest" description="Disordered" evidence="6">
    <location>
        <begin position="392"/>
        <end position="437"/>
    </location>
</feature>
<evidence type="ECO:0000256" key="2">
    <source>
        <dbReference type="ARBA" id="ARBA00006582"/>
    </source>
</evidence>
<protein>
    <submittedName>
        <fullName evidence="9">SPOSA6832_03306-mRNA-1:cds</fullName>
    </submittedName>
</protein>
<dbReference type="Pfam" id="PF16016">
    <property type="entry name" value="VASt"/>
    <property type="match status" value="2"/>
</dbReference>
<gene>
    <name evidence="9" type="primary">SPOSA6832_03306</name>
</gene>